<evidence type="ECO:0000313" key="4">
    <source>
        <dbReference type="Proteomes" id="UP000237347"/>
    </source>
</evidence>
<dbReference type="EMBL" id="PKMF04000104">
    <property type="protein sequence ID" value="KAK7850126.1"/>
    <property type="molecule type" value="Genomic_DNA"/>
</dbReference>
<dbReference type="Proteomes" id="UP000237347">
    <property type="component" value="Unassembled WGS sequence"/>
</dbReference>
<evidence type="ECO:0000256" key="1">
    <source>
        <dbReference type="SAM" id="MobiDB-lite"/>
    </source>
</evidence>
<sequence>MCKADKGAAAAERIARQGDASTSGDSEDSLESTANEMQQMTQGQLATVTCSGARELLPAVVSLNKENGVVSIVLKREKLRGDALALLDFGDKLDCSRTRA</sequence>
<feature type="region of interest" description="Disordered" evidence="1">
    <location>
        <begin position="1"/>
        <end position="43"/>
    </location>
</feature>
<reference evidence="3" key="1">
    <citation type="submission" date="2017-12" db="EMBL/GenBank/DDBJ databases">
        <authorList>
            <person name="Barbosa P."/>
            <person name="Usie A."/>
            <person name="Ramos A.M."/>
        </authorList>
    </citation>
    <scope>NUCLEOTIDE SEQUENCE</scope>
    <source>
        <strain evidence="3">HL8</strain>
        <tissue evidence="3">Leaves</tissue>
    </source>
</reference>
<evidence type="ECO:0000313" key="2">
    <source>
        <dbReference type="EMBL" id="KAK7850126.1"/>
    </source>
</evidence>
<organism evidence="3 4">
    <name type="scientific">Quercus suber</name>
    <name type="common">Cork oak</name>
    <dbReference type="NCBI Taxonomy" id="58331"/>
    <lineage>
        <taxon>Eukaryota</taxon>
        <taxon>Viridiplantae</taxon>
        <taxon>Streptophyta</taxon>
        <taxon>Embryophyta</taxon>
        <taxon>Tracheophyta</taxon>
        <taxon>Spermatophyta</taxon>
        <taxon>Magnoliopsida</taxon>
        <taxon>eudicotyledons</taxon>
        <taxon>Gunneridae</taxon>
        <taxon>Pentapetalae</taxon>
        <taxon>rosids</taxon>
        <taxon>fabids</taxon>
        <taxon>Fagales</taxon>
        <taxon>Fagaceae</taxon>
        <taxon>Quercus</taxon>
    </lineage>
</organism>
<evidence type="ECO:0000313" key="3">
    <source>
        <dbReference type="EMBL" id="KAK7855730.1"/>
    </source>
</evidence>
<feature type="compositionally biased region" description="Polar residues" evidence="1">
    <location>
        <begin position="31"/>
        <end position="43"/>
    </location>
</feature>
<accession>A0AAW0LWL2</accession>
<name>A0AAW0LWL2_QUESU</name>
<comment type="caution">
    <text evidence="3">The sequence shown here is derived from an EMBL/GenBank/DDBJ whole genome shotgun (WGS) entry which is preliminary data.</text>
</comment>
<keyword evidence="4" id="KW-1185">Reference proteome</keyword>
<gene>
    <name evidence="2" type="ORF">CFP56_001481</name>
    <name evidence="3" type="ORF">CFP56_026892</name>
</gene>
<proteinExistence type="predicted"/>
<reference evidence="3 4" key="2">
    <citation type="journal article" date="2018" name="Sci. Data">
        <title>The draft genome sequence of cork oak.</title>
        <authorList>
            <person name="Ramos A.M."/>
            <person name="Usie A."/>
            <person name="Barbosa P."/>
            <person name="Barros P.M."/>
            <person name="Capote T."/>
            <person name="Chaves I."/>
            <person name="Simoes F."/>
            <person name="Abreu I."/>
            <person name="Carrasquinho I."/>
            <person name="Faro C."/>
            <person name="Guimaraes J.B."/>
            <person name="Mendonca D."/>
            <person name="Nobrega F."/>
            <person name="Rodrigues L."/>
            <person name="Saibo N.J.M."/>
            <person name="Varela M.C."/>
            <person name="Egas C."/>
            <person name="Matos J."/>
            <person name="Miguel C.M."/>
            <person name="Oliveira M.M."/>
            <person name="Ricardo C.P."/>
            <person name="Goncalves S."/>
        </authorList>
    </citation>
    <scope>NUCLEOTIDE SEQUENCE [LARGE SCALE GENOMIC DNA]</scope>
    <source>
        <strain evidence="4">cv. HL8</strain>
        <strain evidence="3">HL8</strain>
    </source>
</reference>
<reference evidence="3" key="3">
    <citation type="submission" date="2023-07" db="EMBL/GenBank/DDBJ databases">
        <title>An improved reference 1 genome and first organelle genomes of Quercus suber.</title>
        <authorList>
            <consortium name="Genosuber Consortium"/>
            <person name="Usie A."/>
            <person name="Serra O."/>
            <person name="Barros P."/>
        </authorList>
    </citation>
    <scope>NUCLEOTIDE SEQUENCE</scope>
    <source>
        <strain evidence="3">HL8</strain>
        <tissue evidence="3">Leaves</tissue>
    </source>
</reference>
<protein>
    <submittedName>
        <fullName evidence="3">Uncharacterized protein</fullName>
    </submittedName>
</protein>
<dbReference type="EMBL" id="PKMF04000043">
    <property type="protein sequence ID" value="KAK7855730.1"/>
    <property type="molecule type" value="Genomic_DNA"/>
</dbReference>
<dbReference type="AlphaFoldDB" id="A0AAW0LWL2"/>